<feature type="domain" description="PAS" evidence="4">
    <location>
        <begin position="118"/>
        <end position="168"/>
    </location>
</feature>
<dbReference type="InterPro" id="IPR000700">
    <property type="entry name" value="PAS-assoc_C"/>
</dbReference>
<dbReference type="GO" id="GO:0052621">
    <property type="term" value="F:diguanylate cyclase activity"/>
    <property type="evidence" value="ECO:0007669"/>
    <property type="project" value="UniProtKB-EC"/>
</dbReference>
<evidence type="ECO:0000313" key="8">
    <source>
        <dbReference type="Proteomes" id="UP000249898"/>
    </source>
</evidence>
<reference evidence="7 8" key="1">
    <citation type="submission" date="2016-06" db="EMBL/GenBank/DDBJ databases">
        <title>The sequenced genome of the ice-adhering bacterium Marinomonas primoryensis, from Antarctica.</title>
        <authorList>
            <person name="Graham L."/>
            <person name="Vance T.D.R."/>
            <person name="Davies P.L."/>
        </authorList>
    </citation>
    <scope>NUCLEOTIDE SEQUENCE [LARGE SCALE GENOMIC DNA]</scope>
    <source>
        <strain evidence="7 8">AceL</strain>
    </source>
</reference>
<dbReference type="Pfam" id="PF00990">
    <property type="entry name" value="GGDEF"/>
    <property type="match status" value="1"/>
</dbReference>
<dbReference type="InterPro" id="IPR000014">
    <property type="entry name" value="PAS"/>
</dbReference>
<dbReference type="InterPro" id="IPR050469">
    <property type="entry name" value="Diguanylate_Cyclase"/>
</dbReference>
<dbReference type="PANTHER" id="PTHR45138:SF9">
    <property type="entry name" value="DIGUANYLATE CYCLASE DGCM-RELATED"/>
    <property type="match status" value="1"/>
</dbReference>
<dbReference type="Gene3D" id="3.30.450.20">
    <property type="entry name" value="PAS domain"/>
    <property type="match status" value="1"/>
</dbReference>
<proteinExistence type="predicted"/>
<dbReference type="SMART" id="SM00267">
    <property type="entry name" value="GGDEF"/>
    <property type="match status" value="1"/>
</dbReference>
<feature type="domain" description="PAC" evidence="5">
    <location>
        <begin position="191"/>
        <end position="243"/>
    </location>
</feature>
<dbReference type="InterPro" id="IPR000160">
    <property type="entry name" value="GGDEF_dom"/>
</dbReference>
<dbReference type="CDD" id="cd00130">
    <property type="entry name" value="PAS"/>
    <property type="match status" value="1"/>
</dbReference>
<dbReference type="EC" id="2.7.7.65" evidence="2"/>
<dbReference type="OrthoDB" id="8416215at2"/>
<dbReference type="PROSITE" id="PS50112">
    <property type="entry name" value="PAS"/>
    <property type="match status" value="1"/>
</dbReference>
<dbReference type="CDD" id="cd01949">
    <property type="entry name" value="GGDEF"/>
    <property type="match status" value="1"/>
</dbReference>
<dbReference type="FunFam" id="3.30.70.270:FF:000001">
    <property type="entry name" value="Diguanylate cyclase domain protein"/>
    <property type="match status" value="1"/>
</dbReference>
<accession>A0A2Z4PQ98</accession>
<evidence type="ECO:0000313" key="7">
    <source>
        <dbReference type="EMBL" id="AWX99626.1"/>
    </source>
</evidence>
<dbReference type="SUPFAM" id="SSF55785">
    <property type="entry name" value="PYP-like sensor domain (PAS domain)"/>
    <property type="match status" value="1"/>
</dbReference>
<dbReference type="PROSITE" id="PS50887">
    <property type="entry name" value="GGDEF"/>
    <property type="match status" value="1"/>
</dbReference>
<evidence type="ECO:0000259" key="4">
    <source>
        <dbReference type="PROSITE" id="PS50112"/>
    </source>
</evidence>
<evidence type="ECO:0000256" key="3">
    <source>
        <dbReference type="ARBA" id="ARBA00034247"/>
    </source>
</evidence>
<dbReference type="NCBIfam" id="TIGR00229">
    <property type="entry name" value="sensory_box"/>
    <property type="match status" value="1"/>
</dbReference>
<dbReference type="SUPFAM" id="SSF55073">
    <property type="entry name" value="Nucleotide cyclase"/>
    <property type="match status" value="1"/>
</dbReference>
<evidence type="ECO:0000259" key="6">
    <source>
        <dbReference type="PROSITE" id="PS50887"/>
    </source>
</evidence>
<dbReference type="AlphaFoldDB" id="A0A2Z4PQ98"/>
<dbReference type="PANTHER" id="PTHR45138">
    <property type="entry name" value="REGULATORY COMPONENTS OF SENSORY TRANSDUCTION SYSTEM"/>
    <property type="match status" value="1"/>
</dbReference>
<feature type="domain" description="GGDEF" evidence="6">
    <location>
        <begin position="275"/>
        <end position="407"/>
    </location>
</feature>
<dbReference type="SMART" id="SM00091">
    <property type="entry name" value="PAS"/>
    <property type="match status" value="1"/>
</dbReference>
<sequence length="408" mass="46344">MSLPTLYFSPKLTSCKTQLDMLLSTHGYAVEWQQVERINDSPVSSIILLSENDLKATDWPLLASRKAIIIIEKWSMEASIEWIKKGAVNCFSDDDEHTVSWLISEISQFALARSDRTDDDVLQVIIDAIPVPLFFKDHLHIYRGCNTAFCQFIGFSREKIVGHSVYDVAPKHLADAYYEADCQLLAQGGTQYYESEVRFADGSIHEIEFNKAVFTRSNGQALGQVGVMLDITERNQLMRQLDKASRTDPLTGAANRREFDLIIRDEYEQQKNSNTPLSLMTLDLDFFKQINDRFGHGGGDQALQLIAEWLQNQLRSTDKLFRVGGEEFYILMQDTDIQSAFKIAENICKGMSTSTFLIKQQEVRITLSIGVIELDPMIELENALEMVDRALYDAKFNGRNCVCPVYPS</sequence>
<comment type="cofactor">
    <cofactor evidence="1">
        <name>Mg(2+)</name>
        <dbReference type="ChEBI" id="CHEBI:18420"/>
    </cofactor>
</comment>
<comment type="catalytic activity">
    <reaction evidence="3">
        <text>2 GTP = 3',3'-c-di-GMP + 2 diphosphate</text>
        <dbReference type="Rhea" id="RHEA:24898"/>
        <dbReference type="ChEBI" id="CHEBI:33019"/>
        <dbReference type="ChEBI" id="CHEBI:37565"/>
        <dbReference type="ChEBI" id="CHEBI:58805"/>
        <dbReference type="EC" id="2.7.7.65"/>
    </reaction>
</comment>
<evidence type="ECO:0000256" key="2">
    <source>
        <dbReference type="ARBA" id="ARBA00012528"/>
    </source>
</evidence>
<dbReference type="EMBL" id="CP016181">
    <property type="protein sequence ID" value="AWX99626.1"/>
    <property type="molecule type" value="Genomic_DNA"/>
</dbReference>
<dbReference type="InterPro" id="IPR035965">
    <property type="entry name" value="PAS-like_dom_sf"/>
</dbReference>
<dbReference type="InterPro" id="IPR029787">
    <property type="entry name" value="Nucleotide_cyclase"/>
</dbReference>
<dbReference type="InterPro" id="IPR013656">
    <property type="entry name" value="PAS_4"/>
</dbReference>
<dbReference type="Gene3D" id="3.30.70.270">
    <property type="match status" value="1"/>
</dbReference>
<dbReference type="PROSITE" id="PS50113">
    <property type="entry name" value="PAC"/>
    <property type="match status" value="1"/>
</dbReference>
<evidence type="ECO:0000256" key="1">
    <source>
        <dbReference type="ARBA" id="ARBA00001946"/>
    </source>
</evidence>
<dbReference type="RefSeq" id="WP_112136534.1">
    <property type="nucleotide sequence ID" value="NZ_CP016181.1"/>
</dbReference>
<protein>
    <recommendedName>
        <fullName evidence="2">diguanylate cyclase</fullName>
        <ecNumber evidence="2">2.7.7.65</ecNumber>
    </recommendedName>
</protein>
<evidence type="ECO:0000259" key="5">
    <source>
        <dbReference type="PROSITE" id="PS50113"/>
    </source>
</evidence>
<dbReference type="InterPro" id="IPR043128">
    <property type="entry name" value="Rev_trsase/Diguanyl_cyclase"/>
</dbReference>
<dbReference type="Pfam" id="PF08448">
    <property type="entry name" value="PAS_4"/>
    <property type="match status" value="1"/>
</dbReference>
<gene>
    <name evidence="7" type="ORF">A8139_06185</name>
</gene>
<dbReference type="NCBIfam" id="TIGR00254">
    <property type="entry name" value="GGDEF"/>
    <property type="match status" value="1"/>
</dbReference>
<name>A0A2Z4PQ98_9GAMM</name>
<dbReference type="Proteomes" id="UP000249898">
    <property type="component" value="Chromosome"/>
</dbReference>
<organism evidence="7 8">
    <name type="scientific">Marinomonas primoryensis</name>
    <dbReference type="NCBI Taxonomy" id="178399"/>
    <lineage>
        <taxon>Bacteria</taxon>
        <taxon>Pseudomonadati</taxon>
        <taxon>Pseudomonadota</taxon>
        <taxon>Gammaproteobacteria</taxon>
        <taxon>Oceanospirillales</taxon>
        <taxon>Oceanospirillaceae</taxon>
        <taxon>Marinomonas</taxon>
    </lineage>
</organism>